<sequence>MADGATVNPSLAHAGRDLPSVTVDHYNIELRNDEGFVGDRVSKRAFRALIEGWREKLRERGPDPLGDRPSEAISKKRLDEFLIEGSPQASGLVFSAVEDFAQELAAVVRRFLRQKGWRDTQAIVVGGGLRDSLVGHLAIARAAVILRAGGLDLTLQPIRNHPDDAGLIGAVHLAPAWIFSGYDSLLAVDIGGSNIRAGVLVTNQKKTPDLSRAEVWRSEIWRHCDDDPAPSRDEAILRLIAMLEDLVGRAKRARLELAPFIGIGCPGVIEPDGTIERGGQNLPGNWESSRFNLSHRIIEAIPRIGSHDTMVVMHNDAVVQGLSEVPNMTEVERWGVLTIGTGLGNARFTNRKARSED</sequence>
<dbReference type="Gene3D" id="3.30.420.40">
    <property type="match status" value="1"/>
</dbReference>
<dbReference type="EMBL" id="BPQP01000022">
    <property type="protein sequence ID" value="GJD94358.1"/>
    <property type="molecule type" value="Genomic_DNA"/>
</dbReference>
<name>A0ABQ4RU75_9HYPH</name>
<dbReference type="RefSeq" id="WP_238243541.1">
    <property type="nucleotide sequence ID" value="NZ_BPQP01000022.1"/>
</dbReference>
<keyword evidence="2" id="KW-1185">Reference proteome</keyword>
<reference evidence="1" key="2">
    <citation type="submission" date="2021-08" db="EMBL/GenBank/DDBJ databases">
        <authorList>
            <person name="Tani A."/>
            <person name="Ola A."/>
            <person name="Ogura Y."/>
            <person name="Katsura K."/>
            <person name="Hayashi T."/>
        </authorList>
    </citation>
    <scope>NUCLEOTIDE SEQUENCE</scope>
    <source>
        <strain evidence="1">DSM 19015</strain>
    </source>
</reference>
<gene>
    <name evidence="1" type="ORF">OCOJLMKI_1560</name>
</gene>
<dbReference type="CDD" id="cd23763">
    <property type="entry name" value="ASKHA_ATPase_ROK"/>
    <property type="match status" value="1"/>
</dbReference>
<proteinExistence type="predicted"/>
<dbReference type="InterPro" id="IPR043129">
    <property type="entry name" value="ATPase_NBD"/>
</dbReference>
<comment type="caution">
    <text evidence="1">The sequence shown here is derived from an EMBL/GenBank/DDBJ whole genome shotgun (WGS) entry which is preliminary data.</text>
</comment>
<evidence type="ECO:0000313" key="1">
    <source>
        <dbReference type="EMBL" id="GJD94358.1"/>
    </source>
</evidence>
<dbReference type="SUPFAM" id="SSF53067">
    <property type="entry name" value="Actin-like ATPase domain"/>
    <property type="match status" value="1"/>
</dbReference>
<accession>A0ABQ4RU75</accession>
<reference evidence="1" key="1">
    <citation type="journal article" date="2021" name="Front. Microbiol.">
        <title>Comprehensive Comparative Genomics and Phenotyping of Methylobacterium Species.</title>
        <authorList>
            <person name="Alessa O."/>
            <person name="Ogura Y."/>
            <person name="Fujitani Y."/>
            <person name="Takami H."/>
            <person name="Hayashi T."/>
            <person name="Sahin N."/>
            <person name="Tani A."/>
        </authorList>
    </citation>
    <scope>NUCLEOTIDE SEQUENCE</scope>
    <source>
        <strain evidence="1">DSM 19015</strain>
    </source>
</reference>
<evidence type="ECO:0000313" key="2">
    <source>
        <dbReference type="Proteomes" id="UP001055125"/>
    </source>
</evidence>
<dbReference type="Proteomes" id="UP001055125">
    <property type="component" value="Unassembled WGS sequence"/>
</dbReference>
<protein>
    <recommendedName>
        <fullName evidence="3">Glucokinase</fullName>
    </recommendedName>
</protein>
<evidence type="ECO:0008006" key="3">
    <source>
        <dbReference type="Google" id="ProtNLM"/>
    </source>
</evidence>
<organism evidence="1 2">
    <name type="scientific">Methylobacterium iners</name>
    <dbReference type="NCBI Taxonomy" id="418707"/>
    <lineage>
        <taxon>Bacteria</taxon>
        <taxon>Pseudomonadati</taxon>
        <taxon>Pseudomonadota</taxon>
        <taxon>Alphaproteobacteria</taxon>
        <taxon>Hyphomicrobiales</taxon>
        <taxon>Methylobacteriaceae</taxon>
        <taxon>Methylobacterium</taxon>
    </lineage>
</organism>